<proteinExistence type="predicted"/>
<feature type="region of interest" description="Disordered" evidence="1">
    <location>
        <begin position="1"/>
        <end position="26"/>
    </location>
</feature>
<dbReference type="EMBL" id="BQFW01000015">
    <property type="protein sequence ID" value="GJJ78500.1"/>
    <property type="molecule type" value="Genomic_DNA"/>
</dbReference>
<name>A0A9P3HKZ4_9FUNG</name>
<organism evidence="2 3">
    <name type="scientific">Entomortierella parvispora</name>
    <dbReference type="NCBI Taxonomy" id="205924"/>
    <lineage>
        <taxon>Eukaryota</taxon>
        <taxon>Fungi</taxon>
        <taxon>Fungi incertae sedis</taxon>
        <taxon>Mucoromycota</taxon>
        <taxon>Mortierellomycotina</taxon>
        <taxon>Mortierellomycetes</taxon>
        <taxon>Mortierellales</taxon>
        <taxon>Mortierellaceae</taxon>
        <taxon>Entomortierella</taxon>
    </lineage>
</organism>
<protein>
    <submittedName>
        <fullName evidence="2">Uncharacterized protein</fullName>
    </submittedName>
</protein>
<evidence type="ECO:0000313" key="3">
    <source>
        <dbReference type="Proteomes" id="UP000827284"/>
    </source>
</evidence>
<gene>
    <name evidence="2" type="ORF">EMPS_10859</name>
</gene>
<feature type="region of interest" description="Disordered" evidence="1">
    <location>
        <begin position="376"/>
        <end position="420"/>
    </location>
</feature>
<dbReference type="OrthoDB" id="2418706at2759"/>
<feature type="compositionally biased region" description="Basic residues" evidence="1">
    <location>
        <begin position="557"/>
        <end position="568"/>
    </location>
</feature>
<dbReference type="AlphaFoldDB" id="A0A9P3HKZ4"/>
<feature type="compositionally biased region" description="Polar residues" evidence="1">
    <location>
        <begin position="388"/>
        <end position="407"/>
    </location>
</feature>
<accession>A0A9P3HKZ4</accession>
<feature type="region of interest" description="Disordered" evidence="1">
    <location>
        <begin position="593"/>
        <end position="614"/>
    </location>
</feature>
<evidence type="ECO:0000313" key="2">
    <source>
        <dbReference type="EMBL" id="GJJ78500.1"/>
    </source>
</evidence>
<feature type="region of interest" description="Disordered" evidence="1">
    <location>
        <begin position="667"/>
        <end position="692"/>
    </location>
</feature>
<sequence length="692" mass="77126">MAKTSKTPQVEEEGNLGTSSGEVVVPTEVVEDVPEEDSHMEVDDETFDEPLTLESAQNCLKKQGQLLKSKTDQRVTLGRKSMGPSSKTPAHKAALEKVKEEIQGIKESIVEWSAIVEDLNKSREAERLSTTRPTMIKSTTGALVATGAAKSSDESEIKLTTDIPRYHRSVDPSLMPAIDSKSSGPIITNVRIFLHEFRTICQLKYGHLAFQKICFRLLSLANLDRKAADAFVVTREADRGSEWDWERCEQEFVDAALTPLEKALEVDEFAKAGREKGESYKELQYRLKRLVEVYRVKELPKHADVTQTLRMSIPSLTFTVMQIAEVQKRMLAHIGMAMPETGTLDFLMDSIPHAYGPDDCTEWKTVIDEARRRRVLKEGEDAKKNKKPVTNGSSANSNESNTHSNHQGAPASGYSYQAPYRGYRGGRSGYRGGNYNTNRGSYRGAPYHRHEGECEEYVDEAEAGSDDVINNNTVAITKEVTSLKDKSLLEETHPEVAKESAEDERGVVVATAEEEQSEEECEEVIAIEETHTEQGKTKVEASSEEIKMEQKPETATKKKKKRKARKRMPANGGVRVKTREDIVKTMIAVLEERERRSASGDSEGSSKEAEEAEVKFAAATMVEEIAADPDVEDAQATEHEGYMIEHDVVTSSNLCHSNRQAASCISMQARRQEKKTTASLSRLLSDRSDTMH</sequence>
<reference evidence="2" key="2">
    <citation type="journal article" date="2022" name="Microbiol. Resour. Announc.">
        <title>Whole-Genome Sequence of Entomortierella parvispora E1425, a Mucoromycotan Fungus Associated with Burkholderiaceae-Related Endosymbiotic Bacteria.</title>
        <authorList>
            <person name="Herlambang A."/>
            <person name="Guo Y."/>
            <person name="Takashima Y."/>
            <person name="Narisawa K."/>
            <person name="Ohta H."/>
            <person name="Nishizawa T."/>
        </authorList>
    </citation>
    <scope>NUCLEOTIDE SEQUENCE</scope>
    <source>
        <strain evidence="2">E1425</strain>
    </source>
</reference>
<evidence type="ECO:0000256" key="1">
    <source>
        <dbReference type="SAM" id="MobiDB-lite"/>
    </source>
</evidence>
<feature type="compositionally biased region" description="Basic and acidic residues" evidence="1">
    <location>
        <begin position="531"/>
        <end position="556"/>
    </location>
</feature>
<reference evidence="2" key="1">
    <citation type="submission" date="2021-11" db="EMBL/GenBank/DDBJ databases">
        <authorList>
            <person name="Herlambang A."/>
            <person name="Guo Y."/>
            <person name="Takashima Y."/>
            <person name="Nishizawa T."/>
        </authorList>
    </citation>
    <scope>NUCLEOTIDE SEQUENCE</scope>
    <source>
        <strain evidence="2">E1425</strain>
    </source>
</reference>
<dbReference type="Proteomes" id="UP000827284">
    <property type="component" value="Unassembled WGS sequence"/>
</dbReference>
<comment type="caution">
    <text evidence="2">The sequence shown here is derived from an EMBL/GenBank/DDBJ whole genome shotgun (WGS) entry which is preliminary data.</text>
</comment>
<feature type="region of interest" description="Disordered" evidence="1">
    <location>
        <begin position="531"/>
        <end position="571"/>
    </location>
</feature>
<keyword evidence="3" id="KW-1185">Reference proteome</keyword>